<organism evidence="1">
    <name type="scientific">marine sediment metagenome</name>
    <dbReference type="NCBI Taxonomy" id="412755"/>
    <lineage>
        <taxon>unclassified sequences</taxon>
        <taxon>metagenomes</taxon>
        <taxon>ecological metagenomes</taxon>
    </lineage>
</organism>
<dbReference type="EMBL" id="LAZR01002975">
    <property type="protein sequence ID" value="KKN23391.1"/>
    <property type="molecule type" value="Genomic_DNA"/>
</dbReference>
<accession>A0A0F9RE88</accession>
<reference evidence="1" key="1">
    <citation type="journal article" date="2015" name="Nature">
        <title>Complex archaea that bridge the gap between prokaryotes and eukaryotes.</title>
        <authorList>
            <person name="Spang A."/>
            <person name="Saw J.H."/>
            <person name="Jorgensen S.L."/>
            <person name="Zaremba-Niedzwiedzka K."/>
            <person name="Martijn J."/>
            <person name="Lind A.E."/>
            <person name="van Eijk R."/>
            <person name="Schleper C."/>
            <person name="Guy L."/>
            <person name="Ettema T.J."/>
        </authorList>
    </citation>
    <scope>NUCLEOTIDE SEQUENCE</scope>
</reference>
<protein>
    <submittedName>
        <fullName evidence="1">Uncharacterized protein</fullName>
    </submittedName>
</protein>
<dbReference type="AlphaFoldDB" id="A0A0F9RE88"/>
<name>A0A0F9RE88_9ZZZZ</name>
<evidence type="ECO:0000313" key="1">
    <source>
        <dbReference type="EMBL" id="KKN23391.1"/>
    </source>
</evidence>
<sequence>MVEDKEFLGKPIIRLDYMTIIECLQKMLNWNMTKKP</sequence>
<comment type="caution">
    <text evidence="1">The sequence shown here is derived from an EMBL/GenBank/DDBJ whole genome shotgun (WGS) entry which is preliminary data.</text>
</comment>
<proteinExistence type="predicted"/>
<gene>
    <name evidence="1" type="ORF">LCGC14_0905380</name>
</gene>